<keyword evidence="2" id="KW-1133">Transmembrane helix</keyword>
<dbReference type="Pfam" id="PF11193">
    <property type="entry name" value="DUF2812"/>
    <property type="match status" value="1"/>
</dbReference>
<sequence>MTNEKEKNPSALEELRQLKRTDRIKSLDIHEPELKGFNAENIFHIDEEPEKKTLFGKRSAKTHVKINENIFDDEVSESVDITPNTSIEEVEAPIEKHTVEPVMGKRAEKVEVEEAKKVVVETIDADENFTTESIENELKTFNVNPVEEEKTSELVEEEKMSELVEEESTPVLSEEDIYDDEYDEEAEEEDENLYEERKSFLYAEYPKIEEYLQRKSNEGYHFVRHEGKKYYFRKGQPKTYYYSMNYFVDEPDADRWRQWEADGWKLVSKSDGKKKSDAGWFTFRNEEEDGEYRKEIDNDSEKFRFFKKYSSSCRSTMFLVFICMACCVVTGLLQIYFQGYLAGIALCAGLFLISFIVFCMYGRMLRKSKKRARELKSKLRVREIRANERSKDFYDTSESEEELDTDWNTLEQHTAKQKKKIFKRVDDDEE</sequence>
<evidence type="ECO:0000313" key="3">
    <source>
        <dbReference type="EMBL" id="RHB03047.1"/>
    </source>
</evidence>
<comment type="caution">
    <text evidence="3">The sequence shown here is derived from an EMBL/GenBank/DDBJ whole genome shotgun (WGS) entry which is preliminary data.</text>
</comment>
<feature type="region of interest" description="Disordered" evidence="1">
    <location>
        <begin position="147"/>
        <end position="172"/>
    </location>
</feature>
<reference evidence="3 4" key="1">
    <citation type="submission" date="2018-08" db="EMBL/GenBank/DDBJ databases">
        <title>A genome reference for cultivated species of the human gut microbiota.</title>
        <authorList>
            <person name="Zou Y."/>
            <person name="Xue W."/>
            <person name="Luo G."/>
        </authorList>
    </citation>
    <scope>NUCLEOTIDE SEQUENCE [LARGE SCALE GENOMIC DNA]</scope>
    <source>
        <strain evidence="3 4">AM42-13AC</strain>
    </source>
</reference>
<organism evidence="3 4">
    <name type="scientific">Holdemanella biformis</name>
    <dbReference type="NCBI Taxonomy" id="1735"/>
    <lineage>
        <taxon>Bacteria</taxon>
        <taxon>Bacillati</taxon>
        <taxon>Bacillota</taxon>
        <taxon>Erysipelotrichia</taxon>
        <taxon>Erysipelotrichales</taxon>
        <taxon>Erysipelotrichaceae</taxon>
        <taxon>Holdemanella</taxon>
    </lineage>
</organism>
<evidence type="ECO:0000256" key="1">
    <source>
        <dbReference type="SAM" id="MobiDB-lite"/>
    </source>
</evidence>
<keyword evidence="2" id="KW-0812">Transmembrane</keyword>
<keyword evidence="2" id="KW-0472">Membrane</keyword>
<evidence type="ECO:0000256" key="2">
    <source>
        <dbReference type="SAM" id="Phobius"/>
    </source>
</evidence>
<name>A0A413UB84_9FIRM</name>
<accession>A0A413UB84</accession>
<proteinExistence type="predicted"/>
<feature type="transmembrane region" description="Helical" evidence="2">
    <location>
        <begin position="343"/>
        <end position="361"/>
    </location>
</feature>
<dbReference type="Proteomes" id="UP000285288">
    <property type="component" value="Unassembled WGS sequence"/>
</dbReference>
<dbReference type="InterPro" id="IPR021359">
    <property type="entry name" value="DUF2812"/>
</dbReference>
<protein>
    <submittedName>
        <fullName evidence="3">DUF2812 domain-containing protein</fullName>
    </submittedName>
</protein>
<dbReference type="RefSeq" id="WP_118011760.1">
    <property type="nucleotide sequence ID" value="NZ_QSGD01000038.1"/>
</dbReference>
<feature type="compositionally biased region" description="Basic and acidic residues" evidence="1">
    <location>
        <begin position="147"/>
        <end position="162"/>
    </location>
</feature>
<feature type="transmembrane region" description="Helical" evidence="2">
    <location>
        <begin position="317"/>
        <end position="337"/>
    </location>
</feature>
<gene>
    <name evidence="3" type="ORF">DW907_08890</name>
</gene>
<evidence type="ECO:0000313" key="4">
    <source>
        <dbReference type="Proteomes" id="UP000285288"/>
    </source>
</evidence>
<feature type="compositionally biased region" description="Acidic residues" evidence="1">
    <location>
        <begin position="163"/>
        <end position="172"/>
    </location>
</feature>
<dbReference type="EMBL" id="QSGD01000038">
    <property type="protein sequence ID" value="RHB03047.1"/>
    <property type="molecule type" value="Genomic_DNA"/>
</dbReference>
<dbReference type="AlphaFoldDB" id="A0A413UB84"/>